<evidence type="ECO:0000256" key="2">
    <source>
        <dbReference type="ARBA" id="ARBA00023015"/>
    </source>
</evidence>
<keyword evidence="1 5" id="KW-0597">Phosphoprotein</keyword>
<accession>A0ABS3SI91</accession>
<gene>
    <name evidence="8" type="ORF">J4035_12540</name>
</gene>
<evidence type="ECO:0000313" key="9">
    <source>
        <dbReference type="Proteomes" id="UP000678317"/>
    </source>
</evidence>
<name>A0ABS3SI91_9CELL</name>
<evidence type="ECO:0000259" key="6">
    <source>
        <dbReference type="PROSITE" id="PS50043"/>
    </source>
</evidence>
<dbReference type="PRINTS" id="PR00038">
    <property type="entry name" value="HTHLUXR"/>
</dbReference>
<dbReference type="InterPro" id="IPR039420">
    <property type="entry name" value="WalR-like"/>
</dbReference>
<dbReference type="SMART" id="SM00448">
    <property type="entry name" value="REC"/>
    <property type="match status" value="1"/>
</dbReference>
<evidence type="ECO:0000256" key="1">
    <source>
        <dbReference type="ARBA" id="ARBA00022553"/>
    </source>
</evidence>
<dbReference type="Gene3D" id="3.40.50.2300">
    <property type="match status" value="1"/>
</dbReference>
<keyword evidence="3" id="KW-0238">DNA-binding</keyword>
<dbReference type="EMBL" id="JAGFBM010000007">
    <property type="protein sequence ID" value="MBO3085468.1"/>
    <property type="molecule type" value="Genomic_DNA"/>
</dbReference>
<dbReference type="InterPro" id="IPR016032">
    <property type="entry name" value="Sig_transdc_resp-reg_C-effctor"/>
</dbReference>
<dbReference type="InterPro" id="IPR011006">
    <property type="entry name" value="CheY-like_superfamily"/>
</dbReference>
<dbReference type="SUPFAM" id="SSF46894">
    <property type="entry name" value="C-terminal effector domain of the bipartite response regulators"/>
    <property type="match status" value="1"/>
</dbReference>
<dbReference type="CDD" id="cd06170">
    <property type="entry name" value="LuxR_C_like"/>
    <property type="match status" value="1"/>
</dbReference>
<dbReference type="Pfam" id="PF00072">
    <property type="entry name" value="Response_reg"/>
    <property type="match status" value="1"/>
</dbReference>
<feature type="modified residue" description="4-aspartylphosphate" evidence="5">
    <location>
        <position position="54"/>
    </location>
</feature>
<evidence type="ECO:0000256" key="3">
    <source>
        <dbReference type="ARBA" id="ARBA00023125"/>
    </source>
</evidence>
<reference evidence="8 9" key="1">
    <citation type="submission" date="2021-03" db="EMBL/GenBank/DDBJ databases">
        <title>novel species in genus Cellulomonas.</title>
        <authorList>
            <person name="Zhang G."/>
        </authorList>
    </citation>
    <scope>NUCLEOTIDE SEQUENCE [LARGE SCALE GENOMIC DNA]</scope>
    <source>
        <strain evidence="9">zg-ZUI188</strain>
    </source>
</reference>
<evidence type="ECO:0000259" key="7">
    <source>
        <dbReference type="PROSITE" id="PS50110"/>
    </source>
</evidence>
<organism evidence="8 9">
    <name type="scientific">Cellulomonas fengjieae</name>
    <dbReference type="NCBI Taxonomy" id="2819978"/>
    <lineage>
        <taxon>Bacteria</taxon>
        <taxon>Bacillati</taxon>
        <taxon>Actinomycetota</taxon>
        <taxon>Actinomycetes</taxon>
        <taxon>Micrococcales</taxon>
        <taxon>Cellulomonadaceae</taxon>
        <taxon>Cellulomonas</taxon>
    </lineage>
</organism>
<dbReference type="Pfam" id="PF00196">
    <property type="entry name" value="GerE"/>
    <property type="match status" value="1"/>
</dbReference>
<dbReference type="InterPro" id="IPR058245">
    <property type="entry name" value="NreC/VraR/RcsB-like_REC"/>
</dbReference>
<dbReference type="InterPro" id="IPR001789">
    <property type="entry name" value="Sig_transdc_resp-reg_receiver"/>
</dbReference>
<dbReference type="InterPro" id="IPR000792">
    <property type="entry name" value="Tscrpt_reg_LuxR_C"/>
</dbReference>
<evidence type="ECO:0000256" key="4">
    <source>
        <dbReference type="ARBA" id="ARBA00023163"/>
    </source>
</evidence>
<sequence>MTTVLMVDDQDLVRAGLRALLTNDPGITVVADAADGERAVELAVRHRPDVVLMDIRMPGTDGIEATRRIRADPRLAQTRVLILTTFDDDDDVIEAIRVGAAGYLLKDTPGPALRQAVHTAAAGGSLLSPAITRRLMDFVAASSPPPAPHPRLGTLSERELEVLERVGHGDTNDEIAVALFLSPATARTYVSRILTKLDARDRTELAIIAHRSGLT</sequence>
<feature type="domain" description="Response regulatory" evidence="7">
    <location>
        <begin position="3"/>
        <end position="121"/>
    </location>
</feature>
<dbReference type="CDD" id="cd17535">
    <property type="entry name" value="REC_NarL-like"/>
    <property type="match status" value="1"/>
</dbReference>
<dbReference type="SUPFAM" id="SSF52172">
    <property type="entry name" value="CheY-like"/>
    <property type="match status" value="1"/>
</dbReference>
<keyword evidence="2" id="KW-0805">Transcription regulation</keyword>
<evidence type="ECO:0000313" key="8">
    <source>
        <dbReference type="EMBL" id="MBO3085468.1"/>
    </source>
</evidence>
<dbReference type="PANTHER" id="PTHR43214:SF24">
    <property type="entry name" value="TRANSCRIPTIONAL REGULATORY PROTEIN NARL-RELATED"/>
    <property type="match status" value="1"/>
</dbReference>
<keyword evidence="9" id="KW-1185">Reference proteome</keyword>
<keyword evidence="4" id="KW-0804">Transcription</keyword>
<proteinExistence type="predicted"/>
<dbReference type="PANTHER" id="PTHR43214">
    <property type="entry name" value="TWO-COMPONENT RESPONSE REGULATOR"/>
    <property type="match status" value="1"/>
</dbReference>
<dbReference type="RefSeq" id="WP_208289852.1">
    <property type="nucleotide sequence ID" value="NZ_CP074404.1"/>
</dbReference>
<dbReference type="Proteomes" id="UP000678317">
    <property type="component" value="Unassembled WGS sequence"/>
</dbReference>
<evidence type="ECO:0000256" key="5">
    <source>
        <dbReference type="PROSITE-ProRule" id="PRU00169"/>
    </source>
</evidence>
<comment type="caution">
    <text evidence="8">The sequence shown here is derived from an EMBL/GenBank/DDBJ whole genome shotgun (WGS) entry which is preliminary data.</text>
</comment>
<feature type="domain" description="HTH luxR-type" evidence="6">
    <location>
        <begin position="148"/>
        <end position="213"/>
    </location>
</feature>
<dbReference type="PROSITE" id="PS50110">
    <property type="entry name" value="RESPONSE_REGULATORY"/>
    <property type="match status" value="1"/>
</dbReference>
<dbReference type="PROSITE" id="PS50043">
    <property type="entry name" value="HTH_LUXR_2"/>
    <property type="match status" value="1"/>
</dbReference>
<dbReference type="SMART" id="SM00421">
    <property type="entry name" value="HTH_LUXR"/>
    <property type="match status" value="1"/>
</dbReference>
<protein>
    <submittedName>
        <fullName evidence="8">Response regulator transcription factor</fullName>
    </submittedName>
</protein>